<dbReference type="PROSITE" id="PS51257">
    <property type="entry name" value="PROKAR_LIPOPROTEIN"/>
    <property type="match status" value="1"/>
</dbReference>
<evidence type="ECO:0000313" key="2">
    <source>
        <dbReference type="EMBL" id="QCX38164.1"/>
    </source>
</evidence>
<dbReference type="InterPro" id="IPR011059">
    <property type="entry name" value="Metal-dep_hydrolase_composite"/>
</dbReference>
<dbReference type="SUPFAM" id="SSF51556">
    <property type="entry name" value="Metallo-dependent hydrolases"/>
    <property type="match status" value="1"/>
</dbReference>
<reference evidence="2 3" key="1">
    <citation type="submission" date="2019-05" db="EMBL/GenBank/DDBJ databases">
        <title>Algicella ahnfeltiae gen. nov., sp. nov., a novel marine bacterium of the family Flavobacteriaceae isolated from a red alga.</title>
        <authorList>
            <person name="Nedashkovskaya O.I."/>
            <person name="Kukhlevskiy A.D."/>
            <person name="Kim S.-G."/>
            <person name="Zhukova N.V."/>
            <person name="Mikhailov V.V."/>
        </authorList>
    </citation>
    <scope>NUCLEOTIDE SEQUENCE [LARGE SCALE GENOMIC DNA]</scope>
    <source>
        <strain evidence="2 3">10Alg115</strain>
    </source>
</reference>
<dbReference type="Pfam" id="PF01979">
    <property type="entry name" value="Amidohydro_1"/>
    <property type="match status" value="1"/>
</dbReference>
<dbReference type="KEGG" id="fbe:FF125_06870"/>
<dbReference type="Gene3D" id="3.40.50.10910">
    <property type="entry name" value="Amidohydrolase"/>
    <property type="match status" value="1"/>
</dbReference>
<dbReference type="OrthoDB" id="9815657at2"/>
<dbReference type="InterPro" id="IPR006680">
    <property type="entry name" value="Amidohydro-rel"/>
</dbReference>
<dbReference type="PANTHER" id="PTHR43135">
    <property type="entry name" value="ALPHA-D-RIBOSE 1-METHYLPHOSPHONATE 5-TRIPHOSPHATE DIPHOSPHATASE"/>
    <property type="match status" value="1"/>
</dbReference>
<keyword evidence="2" id="KW-0378">Hydrolase</keyword>
<accession>A0A5B7TSJ4</accession>
<evidence type="ECO:0000313" key="3">
    <source>
        <dbReference type="Proteomes" id="UP000306229"/>
    </source>
</evidence>
<feature type="domain" description="Amidohydrolase-related" evidence="1">
    <location>
        <begin position="90"/>
        <end position="449"/>
    </location>
</feature>
<dbReference type="Gene3D" id="3.30.110.90">
    <property type="entry name" value="Amidohydrolase"/>
    <property type="match status" value="1"/>
</dbReference>
<dbReference type="EMBL" id="CP040749">
    <property type="protein sequence ID" value="QCX38164.1"/>
    <property type="molecule type" value="Genomic_DNA"/>
</dbReference>
<gene>
    <name evidence="2" type="ORF">FF125_06870</name>
</gene>
<dbReference type="PANTHER" id="PTHR43135:SF3">
    <property type="entry name" value="ALPHA-D-RIBOSE 1-METHYLPHOSPHONATE 5-TRIPHOSPHATE DIPHOSPHATASE"/>
    <property type="match status" value="1"/>
</dbReference>
<dbReference type="InterPro" id="IPR032466">
    <property type="entry name" value="Metal_Hydrolase"/>
</dbReference>
<dbReference type="Gene3D" id="1.20.58.520">
    <property type="entry name" value="Amidohydrolase"/>
    <property type="match status" value="1"/>
</dbReference>
<dbReference type="Proteomes" id="UP000306229">
    <property type="component" value="Chromosome"/>
</dbReference>
<sequence>MNNIKFLSLIFLLFSLVLIGCKESSRNNSQQQELQKQSLFAIENVNIITMTEENSIIENATVVIENKKIVSINKIIPNNVKIIDGTGKWLIPGLIDMHVHTNADLNFRENSPTQGATFFMDTQDVMTTYIANGVTTIFELGGRVEHFGQRNEITKGDVIGPRMAIAPMINGGDPNNGGRIVNTATDARQAVRIVKAEGYNFVKAYSQLNMESFTALVDEAEKQGLKVVGHIPDAFKGQTEKAFIPHFGLVAHAEEFSKQIRNQDKTKKEAQYFAQLAKENGTWLIPNLIAIVKIRDQVQSLDSIRSMKTLQYVHPLLKDKWLTSNNYNKHSSPDFLNYLDSLITFHKEIIIAFKDAGVPMVAGTDAGTSGIITGFSLHDELELLVDAGLTNKEALISATRLPATWLEIDDKIGTVEVGKFADLVLLDANPLNDINNTRKIFGVFVNGRWIDKIKIDKMLSDLAEWNTAMKDKYTWKKRREY</sequence>
<protein>
    <submittedName>
        <fullName evidence="2">Amidohydrolase family protein</fullName>
    </submittedName>
</protein>
<keyword evidence="3" id="KW-1185">Reference proteome</keyword>
<dbReference type="AlphaFoldDB" id="A0A5B7TSJ4"/>
<dbReference type="InterPro" id="IPR051781">
    <property type="entry name" value="Metallo-dep_Hydrolase"/>
</dbReference>
<organism evidence="2 3">
    <name type="scientific">Aureibaculum algae</name>
    <dbReference type="NCBI Taxonomy" id="2584122"/>
    <lineage>
        <taxon>Bacteria</taxon>
        <taxon>Pseudomonadati</taxon>
        <taxon>Bacteroidota</taxon>
        <taxon>Flavobacteriia</taxon>
        <taxon>Flavobacteriales</taxon>
        <taxon>Flavobacteriaceae</taxon>
        <taxon>Aureibaculum</taxon>
    </lineage>
</organism>
<dbReference type="SUPFAM" id="SSF51338">
    <property type="entry name" value="Composite domain of metallo-dependent hydrolases"/>
    <property type="match status" value="1"/>
</dbReference>
<evidence type="ECO:0000259" key="1">
    <source>
        <dbReference type="Pfam" id="PF01979"/>
    </source>
</evidence>
<proteinExistence type="predicted"/>
<dbReference type="GO" id="GO:0016810">
    <property type="term" value="F:hydrolase activity, acting on carbon-nitrogen (but not peptide) bonds"/>
    <property type="evidence" value="ECO:0007669"/>
    <property type="project" value="InterPro"/>
</dbReference>
<name>A0A5B7TSJ4_9FLAO</name>
<dbReference type="Gene3D" id="2.30.40.10">
    <property type="entry name" value="Urease, subunit C, domain 1"/>
    <property type="match status" value="1"/>
</dbReference>
<dbReference type="RefSeq" id="WP_138949066.1">
    <property type="nucleotide sequence ID" value="NZ_CP040749.1"/>
</dbReference>